<evidence type="ECO:0000313" key="2">
    <source>
        <dbReference type="EMBL" id="MEY8042682.1"/>
    </source>
</evidence>
<keyword evidence="3" id="KW-1185">Reference proteome</keyword>
<dbReference type="RefSeq" id="WP_345357261.1">
    <property type="nucleotide sequence ID" value="NZ_BAABII010000003.1"/>
</dbReference>
<evidence type="ECO:0000256" key="1">
    <source>
        <dbReference type="SAM" id="Phobius"/>
    </source>
</evidence>
<evidence type="ECO:0000313" key="3">
    <source>
        <dbReference type="Proteomes" id="UP001564626"/>
    </source>
</evidence>
<name>A0ABV4CRT5_9PSEU</name>
<reference evidence="2 3" key="1">
    <citation type="submission" date="2024-08" db="EMBL/GenBank/DDBJ databases">
        <title>Genome mining of Saccharopolyspora cebuensis PGLac3 from Nigerian medicinal plant.</title>
        <authorList>
            <person name="Ezeobiora C.E."/>
            <person name="Igbokwe N.H."/>
            <person name="Amin D.H."/>
            <person name="Mendie U.E."/>
        </authorList>
    </citation>
    <scope>NUCLEOTIDE SEQUENCE [LARGE SCALE GENOMIC DNA]</scope>
    <source>
        <strain evidence="2 3">PGLac3</strain>
    </source>
</reference>
<comment type="caution">
    <text evidence="2">The sequence shown here is derived from an EMBL/GenBank/DDBJ whole genome shotgun (WGS) entry which is preliminary data.</text>
</comment>
<keyword evidence="1" id="KW-0812">Transmembrane</keyword>
<organism evidence="2 3">
    <name type="scientific">Saccharopolyspora cebuensis</name>
    <dbReference type="NCBI Taxonomy" id="418759"/>
    <lineage>
        <taxon>Bacteria</taxon>
        <taxon>Bacillati</taxon>
        <taxon>Actinomycetota</taxon>
        <taxon>Actinomycetes</taxon>
        <taxon>Pseudonocardiales</taxon>
        <taxon>Pseudonocardiaceae</taxon>
        <taxon>Saccharopolyspora</taxon>
    </lineage>
</organism>
<dbReference type="Proteomes" id="UP001564626">
    <property type="component" value="Unassembled WGS sequence"/>
</dbReference>
<evidence type="ECO:0008006" key="4">
    <source>
        <dbReference type="Google" id="ProtNLM"/>
    </source>
</evidence>
<gene>
    <name evidence="2" type="ORF">AB8O55_25020</name>
</gene>
<accession>A0ABV4CRT5</accession>
<keyword evidence="1" id="KW-0472">Membrane</keyword>
<feature type="transmembrane region" description="Helical" evidence="1">
    <location>
        <begin position="40"/>
        <end position="58"/>
    </location>
</feature>
<dbReference type="EMBL" id="JBGEHV010000063">
    <property type="protein sequence ID" value="MEY8042682.1"/>
    <property type="molecule type" value="Genomic_DNA"/>
</dbReference>
<proteinExistence type="predicted"/>
<sequence length="146" mass="15465">MTDHVLYAEPGSTWWPVAWGPAFALFGLAVEGLTPGPVNLVPWTLIGMALAGAAALWVHGRRRLCSLRLTPDELVQGRERVEVSRIAEVGDVGAPIGARVLGGGWTAPKGTGEVPIRLTGGDVVLGWAKEPAALTEHLTPLVHREP</sequence>
<keyword evidence="1" id="KW-1133">Transmembrane helix</keyword>
<protein>
    <recommendedName>
        <fullName evidence="4">DUF3093 domain-containing protein</fullName>
    </recommendedName>
</protein>